<proteinExistence type="predicted"/>
<gene>
    <name evidence="1" type="ORF">QLQ22_08240</name>
</gene>
<dbReference type="Proteomes" id="UP001226091">
    <property type="component" value="Chromosome"/>
</dbReference>
<dbReference type="EMBL" id="CP126116">
    <property type="protein sequence ID" value="WHZ59300.1"/>
    <property type="molecule type" value="Genomic_DNA"/>
</dbReference>
<reference evidence="2" key="1">
    <citation type="journal article" date="2025" name="Aquaculture">
        <title>Assessment of the bioflocculant production and safety properties of Metabacillus hrfriensis sp. nov. based on phenotypic and whole-genome sequencing analysis.</title>
        <authorList>
            <person name="Zhang R."/>
            <person name="Zhao Z."/>
            <person name="Luo L."/>
            <person name="Wang S."/>
            <person name="Guo K."/>
            <person name="Xu W."/>
        </authorList>
    </citation>
    <scope>NUCLEOTIDE SEQUENCE [LARGE SCALE GENOMIC DNA]</scope>
    <source>
        <strain evidence="2">CT-WN-B3</strain>
    </source>
</reference>
<name>A0ACD4RFI4_9BACI</name>
<evidence type="ECO:0000313" key="1">
    <source>
        <dbReference type="EMBL" id="WHZ59300.1"/>
    </source>
</evidence>
<accession>A0ACD4RFI4</accession>
<keyword evidence="1" id="KW-0378">Hydrolase</keyword>
<keyword evidence="2" id="KW-1185">Reference proteome</keyword>
<organism evidence="1 2">
    <name type="scientific">Metabacillus hrfriensis</name>
    <dbReference type="NCBI Taxonomy" id="3048891"/>
    <lineage>
        <taxon>Bacteria</taxon>
        <taxon>Bacillati</taxon>
        <taxon>Bacillota</taxon>
        <taxon>Bacilli</taxon>
        <taxon>Bacillales</taxon>
        <taxon>Bacillaceae</taxon>
        <taxon>Metabacillus</taxon>
    </lineage>
</organism>
<sequence>MKIITDSVIGFKDANIPFTLLSKNSNTKSLAIMLPGLGYTAQGPLFHYSTGVFLNKNADVLHINYQYNAAFYESFTNEEIDEALKRDVRNVIDTVLSAHTYSVFYLIGKSLGTIALASELGRTAFFDAKVIWLTPLLNREDVFGSIVKSKKRGLCMIGDKDPYYKEDRFQQLKDNPILNSVLIPEANHSLELDGDPVGSVDILKAVIAKIEAF</sequence>
<evidence type="ECO:0000313" key="2">
    <source>
        <dbReference type="Proteomes" id="UP001226091"/>
    </source>
</evidence>
<protein>
    <submittedName>
        <fullName evidence="1">Alpha/beta hydrolase</fullName>
    </submittedName>
</protein>